<dbReference type="InterPro" id="IPR017853">
    <property type="entry name" value="GH"/>
</dbReference>
<dbReference type="PROSITE" id="PS00653">
    <property type="entry name" value="GLYCOSYL_HYDROL_F1_2"/>
    <property type="match status" value="1"/>
</dbReference>
<evidence type="ECO:0000256" key="2">
    <source>
        <dbReference type="ARBA" id="ARBA00022801"/>
    </source>
</evidence>
<organism evidence="6 7">
    <name type="scientific">Vitis vinifera</name>
    <name type="common">Grape</name>
    <dbReference type="NCBI Taxonomy" id="29760"/>
    <lineage>
        <taxon>Eukaryota</taxon>
        <taxon>Viridiplantae</taxon>
        <taxon>Streptophyta</taxon>
        <taxon>Embryophyta</taxon>
        <taxon>Tracheophyta</taxon>
        <taxon>Spermatophyta</taxon>
        <taxon>Magnoliopsida</taxon>
        <taxon>eudicotyledons</taxon>
        <taxon>Gunneridae</taxon>
        <taxon>Pentapetalae</taxon>
        <taxon>rosids</taxon>
        <taxon>Vitales</taxon>
        <taxon>Vitaceae</taxon>
        <taxon>Viteae</taxon>
        <taxon>Vitis</taxon>
    </lineage>
</organism>
<name>A0A438ELR0_VITVI</name>
<dbReference type="PRINTS" id="PR00131">
    <property type="entry name" value="GLHYDRLASE1"/>
</dbReference>
<proteinExistence type="inferred from homology"/>
<dbReference type="AlphaFoldDB" id="A0A438ELR0"/>
<reference evidence="6 7" key="1">
    <citation type="journal article" date="2018" name="PLoS Genet.">
        <title>Population sequencing reveals clonal diversity and ancestral inbreeding in the grapevine cultivar Chardonnay.</title>
        <authorList>
            <person name="Roach M.J."/>
            <person name="Johnson D.L."/>
            <person name="Bohlmann J."/>
            <person name="van Vuuren H.J."/>
            <person name="Jones S.J."/>
            <person name="Pretorius I.S."/>
            <person name="Schmidt S.A."/>
            <person name="Borneman A.R."/>
        </authorList>
    </citation>
    <scope>NUCLEOTIDE SEQUENCE [LARGE SCALE GENOMIC DNA]</scope>
    <source>
        <strain evidence="7">cv. Chardonnay</strain>
        <tissue evidence="6">Leaf</tissue>
    </source>
</reference>
<dbReference type="GO" id="GO:0008422">
    <property type="term" value="F:beta-glucosidase activity"/>
    <property type="evidence" value="ECO:0007669"/>
    <property type="project" value="UniProtKB-ARBA"/>
</dbReference>
<dbReference type="InterPro" id="IPR033132">
    <property type="entry name" value="GH_1_N_CS"/>
</dbReference>
<feature type="chain" id="PRO_5019494192" evidence="5">
    <location>
        <begin position="26"/>
        <end position="403"/>
    </location>
</feature>
<dbReference type="EMBL" id="QGNW01001246">
    <property type="protein sequence ID" value="RVW48671.1"/>
    <property type="molecule type" value="Genomic_DNA"/>
</dbReference>
<accession>A0A438ELR0</accession>
<dbReference type="GO" id="GO:0005975">
    <property type="term" value="P:carbohydrate metabolic process"/>
    <property type="evidence" value="ECO:0007669"/>
    <property type="project" value="InterPro"/>
</dbReference>
<dbReference type="Gene3D" id="3.20.20.80">
    <property type="entry name" value="Glycosidases"/>
    <property type="match status" value="1"/>
</dbReference>
<sequence>MAMQGYFILRLFLLLLLSSVGIIKASDTPNYGTALLNRSSFPEGFIFGTASASYQYEGAAYEDGRGPSIWDTYTHKYPERIKDGSNGSIAVDAYHHYKEDVEIMKGMNLDAYRHSTFCDHFPLDLPQALEDEYGGFLSPHSVVKHWITLNEPWSYTMGGYVQGIFPPARCSAWQGLNCTGGDSGTEPYLVSHHLLLAHAAAVHVYKQRYQAYQKGKIGITLVSHWFVPFSNATHHQNAAKRALDFMFGWFMDPLTNGDYPHSMRSLVGSRLPKFSKEQSMMVKGSYDFLGLNYYTANYAAYAPHSSNTKPSYTTDPYANLLTQRNGIPIGIKAASDWLYVYPSGIRKILLYTKKKYNAPLIYITENGIDEVNNSTLSLKEALVDNLRIYYYYHHLSQLKNAIK</sequence>
<keyword evidence="5" id="KW-0732">Signal</keyword>
<dbReference type="Pfam" id="PF00232">
    <property type="entry name" value="Glyco_hydro_1"/>
    <property type="match status" value="2"/>
</dbReference>
<evidence type="ECO:0000256" key="3">
    <source>
        <dbReference type="ARBA" id="ARBA00023295"/>
    </source>
</evidence>
<feature type="signal peptide" evidence="5">
    <location>
        <begin position="1"/>
        <end position="25"/>
    </location>
</feature>
<keyword evidence="3" id="KW-0326">Glycosidase</keyword>
<evidence type="ECO:0000256" key="1">
    <source>
        <dbReference type="ARBA" id="ARBA00010838"/>
    </source>
</evidence>
<dbReference type="Proteomes" id="UP000288805">
    <property type="component" value="Unassembled WGS sequence"/>
</dbReference>
<evidence type="ECO:0000313" key="6">
    <source>
        <dbReference type="EMBL" id="RVW48671.1"/>
    </source>
</evidence>
<comment type="similarity">
    <text evidence="1 4">Belongs to the glycosyl hydrolase 1 family.</text>
</comment>
<dbReference type="PANTHER" id="PTHR10353:SF137">
    <property type="entry name" value="MYROSINASE 3-RELATED"/>
    <property type="match status" value="1"/>
</dbReference>
<protein>
    <submittedName>
        <fullName evidence="6">Beta-glucosidase 24</fullName>
    </submittedName>
</protein>
<dbReference type="InterPro" id="IPR001360">
    <property type="entry name" value="Glyco_hydro_1"/>
</dbReference>
<dbReference type="SUPFAM" id="SSF51445">
    <property type="entry name" value="(Trans)glycosidases"/>
    <property type="match status" value="1"/>
</dbReference>
<evidence type="ECO:0000313" key="7">
    <source>
        <dbReference type="Proteomes" id="UP000288805"/>
    </source>
</evidence>
<evidence type="ECO:0000256" key="5">
    <source>
        <dbReference type="SAM" id="SignalP"/>
    </source>
</evidence>
<dbReference type="PANTHER" id="PTHR10353">
    <property type="entry name" value="GLYCOSYL HYDROLASE"/>
    <property type="match status" value="1"/>
</dbReference>
<evidence type="ECO:0000256" key="4">
    <source>
        <dbReference type="RuleBase" id="RU003690"/>
    </source>
</evidence>
<comment type="caution">
    <text evidence="6">The sequence shown here is derived from an EMBL/GenBank/DDBJ whole genome shotgun (WGS) entry which is preliminary data.</text>
</comment>
<keyword evidence="2" id="KW-0378">Hydrolase</keyword>
<gene>
    <name evidence="6" type="primary">BGLU24_3</name>
    <name evidence="6" type="ORF">CK203_103707</name>
</gene>